<sequence>MPRRRVLTALPDITLVCSVLAAIAFDVFIPLVILYSAMWLKVLACGVIAVLIVLGVGMLRNLRSAGATTNAGDAPGVLITTGYYSRSRNPYYLVCLLLLGAVAFALGSVSAFVAPIIYFIVMNVVVIPAEERILRHRFGSGYDDYTHRTHRWLSIYSRS</sequence>
<dbReference type="InterPro" id="IPR052527">
    <property type="entry name" value="Metal_cation-efflux_comp"/>
</dbReference>
<evidence type="ECO:0008006" key="8">
    <source>
        <dbReference type="Google" id="ProtNLM"/>
    </source>
</evidence>
<keyword evidence="4 5" id="KW-0472">Membrane</keyword>
<evidence type="ECO:0000256" key="2">
    <source>
        <dbReference type="ARBA" id="ARBA00022692"/>
    </source>
</evidence>
<comment type="caution">
    <text evidence="6">The sequence shown here is derived from an EMBL/GenBank/DDBJ whole genome shotgun (WGS) entry which is preliminary data.</text>
</comment>
<dbReference type="PANTHER" id="PTHR43847:SF1">
    <property type="entry name" value="BLL3993 PROTEIN"/>
    <property type="match status" value="1"/>
</dbReference>
<protein>
    <recommendedName>
        <fullName evidence="8">Isoprenylcysteine carboxyl methyltransferase family protein</fullName>
    </recommendedName>
</protein>
<gene>
    <name evidence="6" type="ORF">HMPREF9997_00351</name>
</gene>
<dbReference type="Gene3D" id="1.20.120.1630">
    <property type="match status" value="1"/>
</dbReference>
<keyword evidence="3 5" id="KW-1133">Transmembrane helix</keyword>
<dbReference type="PANTHER" id="PTHR43847">
    <property type="entry name" value="BLL3993 PROTEIN"/>
    <property type="match status" value="1"/>
</dbReference>
<dbReference type="InterPro" id="IPR007318">
    <property type="entry name" value="Phopholipid_MeTrfase"/>
</dbReference>
<evidence type="ECO:0000256" key="1">
    <source>
        <dbReference type="ARBA" id="ARBA00004127"/>
    </source>
</evidence>
<feature type="transmembrane region" description="Helical" evidence="5">
    <location>
        <begin position="90"/>
        <end position="106"/>
    </location>
</feature>
<dbReference type="AlphaFoldDB" id="L1MLF4"/>
<evidence type="ECO:0000313" key="6">
    <source>
        <dbReference type="EMBL" id="EKX92067.1"/>
    </source>
</evidence>
<organism evidence="6 7">
    <name type="scientific">Corynebacterium durum F0235</name>
    <dbReference type="NCBI Taxonomy" id="1035195"/>
    <lineage>
        <taxon>Bacteria</taxon>
        <taxon>Bacillati</taxon>
        <taxon>Actinomycetota</taxon>
        <taxon>Actinomycetes</taxon>
        <taxon>Mycobacteriales</taxon>
        <taxon>Corynebacteriaceae</taxon>
        <taxon>Corynebacterium</taxon>
    </lineage>
</organism>
<evidence type="ECO:0000256" key="5">
    <source>
        <dbReference type="SAM" id="Phobius"/>
    </source>
</evidence>
<feature type="transmembrane region" description="Helical" evidence="5">
    <location>
        <begin position="12"/>
        <end position="33"/>
    </location>
</feature>
<dbReference type="Pfam" id="PF04191">
    <property type="entry name" value="PEMT"/>
    <property type="match status" value="1"/>
</dbReference>
<comment type="subcellular location">
    <subcellularLocation>
        <location evidence="1">Endomembrane system</location>
        <topology evidence="1">Multi-pass membrane protein</topology>
    </subcellularLocation>
</comment>
<accession>L1MLF4</accession>
<reference evidence="6 7" key="1">
    <citation type="submission" date="2012-05" db="EMBL/GenBank/DDBJ databases">
        <authorList>
            <person name="Weinstock G."/>
            <person name="Sodergren E."/>
            <person name="Lobos E.A."/>
            <person name="Fulton L."/>
            <person name="Fulton R."/>
            <person name="Courtney L."/>
            <person name="Fronick C."/>
            <person name="O'Laughlin M."/>
            <person name="Godfrey J."/>
            <person name="Wilson R.M."/>
            <person name="Miner T."/>
            <person name="Farmer C."/>
            <person name="Delehaunty K."/>
            <person name="Cordes M."/>
            <person name="Minx P."/>
            <person name="Tomlinson C."/>
            <person name="Chen J."/>
            <person name="Wollam A."/>
            <person name="Pepin K.H."/>
            <person name="Bhonagiri V."/>
            <person name="Zhang X."/>
            <person name="Suruliraj S."/>
            <person name="Warren W."/>
            <person name="Mitreva M."/>
            <person name="Mardis E.R."/>
            <person name="Wilson R.K."/>
        </authorList>
    </citation>
    <scope>NUCLEOTIDE SEQUENCE [LARGE SCALE GENOMIC DNA]</scope>
    <source>
        <strain evidence="6 7">F0235</strain>
    </source>
</reference>
<dbReference type="eggNOG" id="COG2020">
    <property type="taxonomic scope" value="Bacteria"/>
</dbReference>
<feature type="transmembrane region" description="Helical" evidence="5">
    <location>
        <begin position="39"/>
        <end position="59"/>
    </location>
</feature>
<proteinExistence type="predicted"/>
<dbReference type="HOGENOM" id="CLU_065200_4_0_11"/>
<keyword evidence="7" id="KW-1185">Reference proteome</keyword>
<dbReference type="STRING" id="1035195.HMPREF9997_00351"/>
<evidence type="ECO:0000256" key="3">
    <source>
        <dbReference type="ARBA" id="ARBA00022989"/>
    </source>
</evidence>
<dbReference type="Proteomes" id="UP000010445">
    <property type="component" value="Unassembled WGS sequence"/>
</dbReference>
<dbReference type="GO" id="GO:0012505">
    <property type="term" value="C:endomembrane system"/>
    <property type="evidence" value="ECO:0007669"/>
    <property type="project" value="UniProtKB-SubCell"/>
</dbReference>
<dbReference type="OrthoDB" id="941586at2"/>
<dbReference type="RefSeq" id="WP_006062046.1">
    <property type="nucleotide sequence ID" value="NZ_KB290822.1"/>
</dbReference>
<name>L1MLF4_9CORY</name>
<dbReference type="EMBL" id="AMEM01000007">
    <property type="protein sequence ID" value="EKX92067.1"/>
    <property type="molecule type" value="Genomic_DNA"/>
</dbReference>
<evidence type="ECO:0000256" key="4">
    <source>
        <dbReference type="ARBA" id="ARBA00023136"/>
    </source>
</evidence>
<dbReference type="PATRIC" id="fig|1035195.3.peg.325"/>
<evidence type="ECO:0000313" key="7">
    <source>
        <dbReference type="Proteomes" id="UP000010445"/>
    </source>
</evidence>
<keyword evidence="2 5" id="KW-0812">Transmembrane</keyword>